<dbReference type="HOGENOM" id="CLU_1815851_0_0_1"/>
<dbReference type="AlphaFoldDB" id="W9J7C4"/>
<accession>W9J7C4</accession>
<gene>
    <name evidence="2" type="ORF">FOYG_02112</name>
</gene>
<sequence>MDAIESLPYVEDIQKLSTRYDSNVVCASVKVLVNNDSSNLRSLLSSSVENSEPEEVADEDVVWDAEPKPITQEAPPVRPEAIEEDYMKEKPCEDDDDGDRWVSDKPGDPEVGPPKMMEADLAEVSMQQLPASSQVHILNESI</sequence>
<evidence type="ECO:0000313" key="2">
    <source>
        <dbReference type="EMBL" id="EWZ02898.1"/>
    </source>
</evidence>
<protein>
    <submittedName>
        <fullName evidence="2">Uncharacterized protein</fullName>
    </submittedName>
</protein>
<reference evidence="2 3" key="1">
    <citation type="submission" date="2011-06" db="EMBL/GenBank/DDBJ databases">
        <title>The Genome Sequence of Fusarium oxysporum FOSC 3-a.</title>
        <authorList>
            <consortium name="The Broad Institute Genome Sequencing Platform"/>
            <person name="Ma L.-J."/>
            <person name="Gale L.R."/>
            <person name="Schwartz D.C."/>
            <person name="Zhou S."/>
            <person name="Corby-Kistler H."/>
            <person name="Young S.K."/>
            <person name="Zeng Q."/>
            <person name="Gargeya S."/>
            <person name="Fitzgerald M."/>
            <person name="Haas B."/>
            <person name="Abouelleil A."/>
            <person name="Alvarado L."/>
            <person name="Arachchi H.M."/>
            <person name="Berlin A."/>
            <person name="Brown A."/>
            <person name="Chapman S.B."/>
            <person name="Chen Z."/>
            <person name="Dunbar C."/>
            <person name="Freedman E."/>
            <person name="Gearin G."/>
            <person name="Gellesch M."/>
            <person name="Goldberg J."/>
            <person name="Griggs A."/>
            <person name="Gujja S."/>
            <person name="Heiman D."/>
            <person name="Howarth C."/>
            <person name="Larson L."/>
            <person name="Lui A."/>
            <person name="MacDonald P.J.P."/>
            <person name="Mehta T."/>
            <person name="Montmayeur A."/>
            <person name="Murphy C."/>
            <person name="Neiman D."/>
            <person name="Pearson M."/>
            <person name="Priest M."/>
            <person name="Roberts A."/>
            <person name="Saif S."/>
            <person name="Shea T."/>
            <person name="Shenoy N."/>
            <person name="Sisk P."/>
            <person name="Stolte C."/>
            <person name="Sykes S."/>
            <person name="Wortman J."/>
            <person name="Nusbaum C."/>
            <person name="Birren B."/>
        </authorList>
    </citation>
    <scope>NUCLEOTIDE SEQUENCE [LARGE SCALE GENOMIC DNA]</scope>
    <source>
        <strain evidence="3">FOSC 3-a</strain>
    </source>
</reference>
<proteinExistence type="predicted"/>
<feature type="compositionally biased region" description="Basic and acidic residues" evidence="1">
    <location>
        <begin position="99"/>
        <end position="108"/>
    </location>
</feature>
<evidence type="ECO:0000256" key="1">
    <source>
        <dbReference type="SAM" id="MobiDB-lite"/>
    </source>
</evidence>
<feature type="region of interest" description="Disordered" evidence="1">
    <location>
        <begin position="65"/>
        <end position="115"/>
    </location>
</feature>
<evidence type="ECO:0000313" key="3">
    <source>
        <dbReference type="Proteomes" id="UP000030753"/>
    </source>
</evidence>
<organism evidence="2 3">
    <name type="scientific">Fusarium oxysporum NRRL 32931</name>
    <dbReference type="NCBI Taxonomy" id="660029"/>
    <lineage>
        <taxon>Eukaryota</taxon>
        <taxon>Fungi</taxon>
        <taxon>Dikarya</taxon>
        <taxon>Ascomycota</taxon>
        <taxon>Pezizomycotina</taxon>
        <taxon>Sordariomycetes</taxon>
        <taxon>Hypocreomycetidae</taxon>
        <taxon>Hypocreales</taxon>
        <taxon>Nectriaceae</taxon>
        <taxon>Fusarium</taxon>
        <taxon>Fusarium oxysporum species complex</taxon>
    </lineage>
</organism>
<dbReference type="EMBL" id="JH717839">
    <property type="protein sequence ID" value="EWZ02898.1"/>
    <property type="molecule type" value="Genomic_DNA"/>
</dbReference>
<dbReference type="Proteomes" id="UP000030753">
    <property type="component" value="Unassembled WGS sequence"/>
</dbReference>
<name>W9J7C4_FUSOX</name>